<dbReference type="PANTHER" id="PTHR10333">
    <property type="entry name" value="INHIBITOR OF GROWTH PROTEIN"/>
    <property type="match status" value="1"/>
</dbReference>
<feature type="site" description="Histone H3K4me3 binding" evidence="5">
    <location>
        <position position="178"/>
    </location>
</feature>
<protein>
    <recommendedName>
        <fullName evidence="7">Zinc finger PHD-type domain-containing protein</fullName>
    </recommendedName>
</protein>
<evidence type="ECO:0008006" key="7">
    <source>
        <dbReference type="Google" id="ProtNLM"/>
    </source>
</evidence>
<dbReference type="InterPro" id="IPR028651">
    <property type="entry name" value="ING_fam"/>
</dbReference>
<keyword evidence="4" id="KW-0156">Chromatin regulator</keyword>
<dbReference type="EMBL" id="OIVN01000077">
    <property type="protein sequence ID" value="SPC73822.1"/>
    <property type="molecule type" value="Genomic_DNA"/>
</dbReference>
<proteinExistence type="predicted"/>
<evidence type="ECO:0000256" key="5">
    <source>
        <dbReference type="PIRSR" id="PIRSR628651-50"/>
    </source>
</evidence>
<keyword evidence="1" id="KW-0479">Metal-binding</keyword>
<dbReference type="GO" id="GO:0005634">
    <property type="term" value="C:nucleus"/>
    <property type="evidence" value="ECO:0007669"/>
    <property type="project" value="TreeGrafter"/>
</dbReference>
<organism evidence="6">
    <name type="scientific">Fagus sylvatica</name>
    <name type="common">Beechnut</name>
    <dbReference type="NCBI Taxonomy" id="28930"/>
    <lineage>
        <taxon>Eukaryota</taxon>
        <taxon>Viridiplantae</taxon>
        <taxon>Streptophyta</taxon>
        <taxon>Embryophyta</taxon>
        <taxon>Tracheophyta</taxon>
        <taxon>Spermatophyta</taxon>
        <taxon>Magnoliopsida</taxon>
        <taxon>eudicotyledons</taxon>
        <taxon>Gunneridae</taxon>
        <taxon>Pentapetalae</taxon>
        <taxon>rosids</taxon>
        <taxon>fabids</taxon>
        <taxon>Fagales</taxon>
        <taxon>Fagaceae</taxon>
        <taxon>Fagus</taxon>
    </lineage>
</organism>
<dbReference type="CDD" id="cd15505">
    <property type="entry name" value="PHD_ING"/>
    <property type="match status" value="1"/>
</dbReference>
<dbReference type="FunFam" id="3.30.40.10:FF:000177">
    <property type="entry name" value="PHD finger protein ING"/>
    <property type="match status" value="1"/>
</dbReference>
<gene>
    <name evidence="6" type="ORF">FSB_LOCUS1704</name>
</gene>
<reference evidence="6" key="1">
    <citation type="submission" date="2018-02" db="EMBL/GenBank/DDBJ databases">
        <authorList>
            <person name="Cohen D.B."/>
            <person name="Kent A.D."/>
        </authorList>
    </citation>
    <scope>NUCLEOTIDE SEQUENCE</scope>
</reference>
<evidence type="ECO:0000313" key="6">
    <source>
        <dbReference type="EMBL" id="SPC73822.1"/>
    </source>
</evidence>
<evidence type="ECO:0000256" key="2">
    <source>
        <dbReference type="ARBA" id="ARBA00022771"/>
    </source>
</evidence>
<dbReference type="InterPro" id="IPR013083">
    <property type="entry name" value="Znf_RING/FYVE/PHD"/>
</dbReference>
<keyword evidence="3" id="KW-0862">Zinc</keyword>
<name>A0A2N9EGC2_FAGSY</name>
<dbReference type="GO" id="GO:0006325">
    <property type="term" value="P:chromatin organization"/>
    <property type="evidence" value="ECO:0007669"/>
    <property type="project" value="UniProtKB-KW"/>
</dbReference>
<evidence type="ECO:0000256" key="4">
    <source>
        <dbReference type="ARBA" id="ARBA00022853"/>
    </source>
</evidence>
<keyword evidence="2" id="KW-0863">Zinc-finger</keyword>
<dbReference type="PANTHER" id="PTHR10333:SF42">
    <property type="entry name" value="INHIBITOR OF GROWTH PROTEIN 5"/>
    <property type="match status" value="1"/>
</dbReference>
<evidence type="ECO:0000256" key="1">
    <source>
        <dbReference type="ARBA" id="ARBA00022723"/>
    </source>
</evidence>
<sequence>MLKSQICFFTEKEDFSLPKEEKVQQESKKSEGTHDVKIELDASAIDQTSMVDEVKKLDEVERLIQWCFLWLKIKGKIAPDEPAILPPLPIVPKSDKRKSFYGTPQSKRLDYRERDWDRERDRDFELMPPPGSHKKDFAAPMDVDQPIDPNEPTYCVCHQVSFGDMIACDNENCQGGEWFHYSCVGLTPETRFKGKCALSGSSSLISSQTLLHSSLSDSLSLLTRAHARAWALGVSVDIADLDLDMEFSDFI</sequence>
<evidence type="ECO:0000256" key="3">
    <source>
        <dbReference type="ARBA" id="ARBA00022833"/>
    </source>
</evidence>
<dbReference type="Gene3D" id="3.30.40.10">
    <property type="entry name" value="Zinc/RING finger domain, C3HC4 (zinc finger)"/>
    <property type="match status" value="1"/>
</dbReference>
<feature type="site" description="Histone H3K4me3 binding" evidence="5">
    <location>
        <position position="165"/>
    </location>
</feature>
<accession>A0A2N9EGC2</accession>
<feature type="site" description="Histone H3K4me3 binding" evidence="5">
    <location>
        <position position="154"/>
    </location>
</feature>
<dbReference type="InterPro" id="IPR011011">
    <property type="entry name" value="Znf_FYVE_PHD"/>
</dbReference>
<dbReference type="AlphaFoldDB" id="A0A2N9EGC2"/>
<dbReference type="SUPFAM" id="SSF57903">
    <property type="entry name" value="FYVE/PHD zinc finger"/>
    <property type="match status" value="1"/>
</dbReference>
<feature type="site" description="Histone H3K4me3 binding" evidence="5">
    <location>
        <position position="169"/>
    </location>
</feature>
<dbReference type="GO" id="GO:0008270">
    <property type="term" value="F:zinc ion binding"/>
    <property type="evidence" value="ECO:0007669"/>
    <property type="project" value="UniProtKB-KW"/>
</dbReference>